<dbReference type="PANTHER" id="PTHR31721:SF3">
    <property type="entry name" value="EXPRESSED PROTEIN"/>
    <property type="match status" value="1"/>
</dbReference>
<reference evidence="2" key="1">
    <citation type="submission" date="2020-06" db="EMBL/GenBank/DDBJ databases">
        <authorList>
            <person name="Li T."/>
            <person name="Hu X."/>
            <person name="Zhang T."/>
            <person name="Song X."/>
            <person name="Zhang H."/>
            <person name="Dai N."/>
            <person name="Sheng W."/>
            <person name="Hou X."/>
            <person name="Wei L."/>
        </authorList>
    </citation>
    <scope>NUCLEOTIDE SEQUENCE</scope>
    <source>
        <strain evidence="2">3651</strain>
        <tissue evidence="2">Leaf</tissue>
    </source>
</reference>
<dbReference type="EMBL" id="JACGWO010000002">
    <property type="protein sequence ID" value="KAK4434475.1"/>
    <property type="molecule type" value="Genomic_DNA"/>
</dbReference>
<keyword evidence="1" id="KW-0472">Membrane</keyword>
<keyword evidence="1" id="KW-0812">Transmembrane</keyword>
<feature type="transmembrane region" description="Helical" evidence="1">
    <location>
        <begin position="214"/>
        <end position="234"/>
    </location>
</feature>
<evidence type="ECO:0000256" key="1">
    <source>
        <dbReference type="SAM" id="Phobius"/>
    </source>
</evidence>
<feature type="transmembrane region" description="Helical" evidence="1">
    <location>
        <begin position="302"/>
        <end position="324"/>
    </location>
</feature>
<reference evidence="2" key="2">
    <citation type="journal article" date="2024" name="Plant">
        <title>Genomic evolution and insights into agronomic trait innovations of Sesamum species.</title>
        <authorList>
            <person name="Miao H."/>
            <person name="Wang L."/>
            <person name="Qu L."/>
            <person name="Liu H."/>
            <person name="Sun Y."/>
            <person name="Le M."/>
            <person name="Wang Q."/>
            <person name="Wei S."/>
            <person name="Zheng Y."/>
            <person name="Lin W."/>
            <person name="Duan Y."/>
            <person name="Cao H."/>
            <person name="Xiong S."/>
            <person name="Wang X."/>
            <person name="Wei L."/>
            <person name="Li C."/>
            <person name="Ma Q."/>
            <person name="Ju M."/>
            <person name="Zhao R."/>
            <person name="Li G."/>
            <person name="Mu C."/>
            <person name="Tian Q."/>
            <person name="Mei H."/>
            <person name="Zhang T."/>
            <person name="Gao T."/>
            <person name="Zhang H."/>
        </authorList>
    </citation>
    <scope>NUCLEOTIDE SEQUENCE</scope>
    <source>
        <strain evidence="2">3651</strain>
    </source>
</reference>
<feature type="transmembrane region" description="Helical" evidence="1">
    <location>
        <begin position="127"/>
        <end position="154"/>
    </location>
</feature>
<name>A0AAE1YPY8_9LAMI</name>
<gene>
    <name evidence="2" type="ORF">Salat_0610300</name>
</gene>
<comment type="caution">
    <text evidence="2">The sequence shown here is derived from an EMBL/GenBank/DDBJ whole genome shotgun (WGS) entry which is preliminary data.</text>
</comment>
<evidence type="ECO:0000313" key="3">
    <source>
        <dbReference type="Proteomes" id="UP001293254"/>
    </source>
</evidence>
<dbReference type="Proteomes" id="UP001293254">
    <property type="component" value="Unassembled WGS sequence"/>
</dbReference>
<dbReference type="InterPro" id="IPR005134">
    <property type="entry name" value="UPF0114"/>
</dbReference>
<proteinExistence type="predicted"/>
<organism evidence="2 3">
    <name type="scientific">Sesamum alatum</name>
    <dbReference type="NCBI Taxonomy" id="300844"/>
    <lineage>
        <taxon>Eukaryota</taxon>
        <taxon>Viridiplantae</taxon>
        <taxon>Streptophyta</taxon>
        <taxon>Embryophyta</taxon>
        <taxon>Tracheophyta</taxon>
        <taxon>Spermatophyta</taxon>
        <taxon>Magnoliopsida</taxon>
        <taxon>eudicotyledons</taxon>
        <taxon>Gunneridae</taxon>
        <taxon>Pentapetalae</taxon>
        <taxon>asterids</taxon>
        <taxon>lamiids</taxon>
        <taxon>Lamiales</taxon>
        <taxon>Pedaliaceae</taxon>
        <taxon>Sesamum</taxon>
    </lineage>
</organism>
<keyword evidence="3" id="KW-1185">Reference proteome</keyword>
<protein>
    <submittedName>
        <fullName evidence="2">Uncharacterized protein</fullName>
    </submittedName>
</protein>
<accession>A0AAE1YPY8</accession>
<dbReference type="AlphaFoldDB" id="A0AAE1YPY8"/>
<keyword evidence="1" id="KW-1133">Transmembrane helix</keyword>
<evidence type="ECO:0000313" key="2">
    <source>
        <dbReference type="EMBL" id="KAK4434475.1"/>
    </source>
</evidence>
<dbReference type="Pfam" id="PF03350">
    <property type="entry name" value="UPF0114"/>
    <property type="match status" value="2"/>
</dbReference>
<sequence length="331" mass="35948">MALAAARILRMSRPTGLIGLSHEVFSTSAMLSRPRTLIMCLNKAGLSSNNPTGTGNGDERKPVAVKAAGCVSGCMIVSEPKTDKGVDLGFLLGCVANLMSSLMKFIRKERPWRWNIQMLVEKAIIDCRFFTLLATAGSLVGSAFCFVEGCVLVVESYLQYFHAISQMSEQGHVLLLLIEAIGMIPFLPSSCIHSDHLINFLALVFNTTNFPTDMFLVGTAMLIFGVALHVMFVGQQNLKGKGSQHSGSALSRNFNLEKLPSWIGMESAIQAKSKIGQAVIMILQVQVLEKFKTIPVVNSMDLACFAGAVFLSSASLFVFSRITFAHTEATR</sequence>
<dbReference type="PANTHER" id="PTHR31721">
    <property type="entry name" value="OS06G0710300 PROTEIN"/>
    <property type="match status" value="1"/>
</dbReference>